<evidence type="ECO:0000259" key="8">
    <source>
        <dbReference type="PROSITE" id="PS50928"/>
    </source>
</evidence>
<dbReference type="Pfam" id="PF00528">
    <property type="entry name" value="BPD_transp_1"/>
    <property type="match status" value="1"/>
</dbReference>
<feature type="transmembrane region" description="Helical" evidence="7">
    <location>
        <begin position="190"/>
        <end position="213"/>
    </location>
</feature>
<comment type="similarity">
    <text evidence="7">Belongs to the binding-protein-dependent transport system permease family.</text>
</comment>
<feature type="domain" description="ABC transmembrane type-1" evidence="8">
    <location>
        <begin position="92"/>
        <end position="310"/>
    </location>
</feature>
<dbReference type="InterPro" id="IPR035906">
    <property type="entry name" value="MetI-like_sf"/>
</dbReference>
<feature type="transmembrane region" description="Helical" evidence="7">
    <location>
        <begin position="30"/>
        <end position="46"/>
    </location>
</feature>
<keyword evidence="2 7" id="KW-0813">Transport</keyword>
<accession>A0A369AKM0</accession>
<feature type="transmembrane region" description="Helical" evidence="7">
    <location>
        <begin position="296"/>
        <end position="314"/>
    </location>
</feature>
<reference evidence="9 10" key="1">
    <citation type="submission" date="2018-07" db="EMBL/GenBank/DDBJ databases">
        <title>Genomic Encyclopedia of Type Strains, Phase IV (KMG-IV): sequencing the most valuable type-strain genomes for metagenomic binning, comparative biology and taxonomic classification.</title>
        <authorList>
            <person name="Goeker M."/>
        </authorList>
    </citation>
    <scope>NUCLEOTIDE SEQUENCE [LARGE SCALE GENOMIC DNA]</scope>
    <source>
        <strain evidence="9 10">DSM 27016</strain>
    </source>
</reference>
<protein>
    <submittedName>
        <fullName evidence="9">Putative aldouronate transport system permease protein</fullName>
    </submittedName>
</protein>
<evidence type="ECO:0000256" key="7">
    <source>
        <dbReference type="RuleBase" id="RU363032"/>
    </source>
</evidence>
<dbReference type="SUPFAM" id="SSF161098">
    <property type="entry name" value="MetI-like"/>
    <property type="match status" value="1"/>
</dbReference>
<dbReference type="GO" id="GO:0055085">
    <property type="term" value="P:transmembrane transport"/>
    <property type="evidence" value="ECO:0007669"/>
    <property type="project" value="InterPro"/>
</dbReference>
<feature type="transmembrane region" description="Helical" evidence="7">
    <location>
        <begin position="129"/>
        <end position="149"/>
    </location>
</feature>
<dbReference type="AlphaFoldDB" id="A0A369AKM0"/>
<keyword evidence="3" id="KW-1003">Cell membrane</keyword>
<dbReference type="EMBL" id="QPJT01000032">
    <property type="protein sequence ID" value="RCX09912.1"/>
    <property type="molecule type" value="Genomic_DNA"/>
</dbReference>
<feature type="transmembrane region" description="Helical" evidence="7">
    <location>
        <begin position="96"/>
        <end position="117"/>
    </location>
</feature>
<comment type="subcellular location">
    <subcellularLocation>
        <location evidence="1 7">Cell membrane</location>
        <topology evidence="1 7">Multi-pass membrane protein</topology>
    </subcellularLocation>
</comment>
<evidence type="ECO:0000256" key="1">
    <source>
        <dbReference type="ARBA" id="ARBA00004651"/>
    </source>
</evidence>
<sequence length="324" mass="36668">MGDMSVIKNAAIKANQKPVNLKSRVDYKRYLPLFLLMAPGLIYFFINNYLPMFGLVIAFKNVNFQKGIFGSDWVGFENFKYLFATSDAFIITRNTILYNVAFIIIGIIVQVAFAILLNEIKNKFFLRMYQSLIILPSLISMVIIAYLVYAGLSVDTGLINNTILPAFGLEPVSWYSEPKYWPFIIPLVQVWKTLGFGCIIYLATIVGISPEYYEAARLDGATKWQQIRTITLPFLRPVIIMLTILAIGKIFYSDFGLFYQVPMDSGQLYDTTNTIDTYVYRGLMQMGDIGMSSAAGFYQSMVGFVLVLVSNFIVSKVDKESALF</sequence>
<comment type="caution">
    <text evidence="9">The sequence shown here is derived from an EMBL/GenBank/DDBJ whole genome shotgun (WGS) entry which is preliminary data.</text>
</comment>
<organism evidence="9 10">
    <name type="scientific">Anaerobacterium chartisolvens</name>
    <dbReference type="NCBI Taxonomy" id="1297424"/>
    <lineage>
        <taxon>Bacteria</taxon>
        <taxon>Bacillati</taxon>
        <taxon>Bacillota</taxon>
        <taxon>Clostridia</taxon>
        <taxon>Eubacteriales</taxon>
        <taxon>Oscillospiraceae</taxon>
        <taxon>Anaerobacterium</taxon>
    </lineage>
</organism>
<keyword evidence="4 7" id="KW-0812">Transmembrane</keyword>
<dbReference type="PANTHER" id="PTHR43227:SF11">
    <property type="entry name" value="BLL4140 PROTEIN"/>
    <property type="match status" value="1"/>
</dbReference>
<evidence type="ECO:0000256" key="3">
    <source>
        <dbReference type="ARBA" id="ARBA00022475"/>
    </source>
</evidence>
<dbReference type="InterPro" id="IPR050809">
    <property type="entry name" value="UgpAE/MalFG_permease"/>
</dbReference>
<evidence type="ECO:0000256" key="4">
    <source>
        <dbReference type="ARBA" id="ARBA00022692"/>
    </source>
</evidence>
<keyword evidence="6 7" id="KW-0472">Membrane</keyword>
<evidence type="ECO:0000256" key="2">
    <source>
        <dbReference type="ARBA" id="ARBA00022448"/>
    </source>
</evidence>
<evidence type="ECO:0000256" key="6">
    <source>
        <dbReference type="ARBA" id="ARBA00023136"/>
    </source>
</evidence>
<dbReference type="PANTHER" id="PTHR43227">
    <property type="entry name" value="BLL4140 PROTEIN"/>
    <property type="match status" value="1"/>
</dbReference>
<proteinExistence type="inferred from homology"/>
<dbReference type="CDD" id="cd06261">
    <property type="entry name" value="TM_PBP2"/>
    <property type="match status" value="1"/>
</dbReference>
<dbReference type="PROSITE" id="PS50928">
    <property type="entry name" value="ABC_TM1"/>
    <property type="match status" value="1"/>
</dbReference>
<keyword evidence="5 7" id="KW-1133">Transmembrane helix</keyword>
<dbReference type="GO" id="GO:0005886">
    <property type="term" value="C:plasma membrane"/>
    <property type="evidence" value="ECO:0007669"/>
    <property type="project" value="UniProtKB-SubCell"/>
</dbReference>
<name>A0A369AKM0_9FIRM</name>
<dbReference type="RefSeq" id="WP_341457414.1">
    <property type="nucleotide sequence ID" value="NZ_QPJT01000032.1"/>
</dbReference>
<feature type="transmembrane region" description="Helical" evidence="7">
    <location>
        <begin position="234"/>
        <end position="252"/>
    </location>
</feature>
<gene>
    <name evidence="9" type="ORF">DFR58_1326</name>
</gene>
<evidence type="ECO:0000313" key="10">
    <source>
        <dbReference type="Proteomes" id="UP000253034"/>
    </source>
</evidence>
<evidence type="ECO:0000313" key="9">
    <source>
        <dbReference type="EMBL" id="RCX09912.1"/>
    </source>
</evidence>
<evidence type="ECO:0000256" key="5">
    <source>
        <dbReference type="ARBA" id="ARBA00022989"/>
    </source>
</evidence>
<dbReference type="InterPro" id="IPR000515">
    <property type="entry name" value="MetI-like"/>
</dbReference>
<keyword evidence="10" id="KW-1185">Reference proteome</keyword>
<dbReference type="Gene3D" id="1.10.3720.10">
    <property type="entry name" value="MetI-like"/>
    <property type="match status" value="1"/>
</dbReference>
<dbReference type="Proteomes" id="UP000253034">
    <property type="component" value="Unassembled WGS sequence"/>
</dbReference>